<gene>
    <name evidence="1" type="ORF">RhiirC2_797350</name>
</gene>
<evidence type="ECO:0000313" key="2">
    <source>
        <dbReference type="Proteomes" id="UP000233469"/>
    </source>
</evidence>
<dbReference type="VEuPathDB" id="FungiDB:RhiirFUN_013448"/>
<sequence>MEPFDICIDEYLKSLEIINLEQCKRIGGHSIVIQNLTLSENFRSIRDGNFIHNILKRNNKKDQEKNDQAKRVSHIKRIKIDDFFSSNSKRSGFLRNWKKGNEQDTLLPRETQASNDLPINIVQWKSEFEEDAFLQEAVRENESDNVKTYAKNILKSVNTCDKLRKALKSKHSKLRTSSNISNI</sequence>
<protein>
    <submittedName>
        <fullName evidence="1">Uncharacterized protein</fullName>
    </submittedName>
</protein>
<dbReference type="Proteomes" id="UP000233469">
    <property type="component" value="Unassembled WGS sequence"/>
</dbReference>
<proteinExistence type="predicted"/>
<dbReference type="AlphaFoldDB" id="A0A2N1M861"/>
<accession>A0A2N1M861</accession>
<name>A0A2N1M861_9GLOM</name>
<dbReference type="VEuPathDB" id="FungiDB:RhiirA1_395404"/>
<reference evidence="1 2" key="2">
    <citation type="submission" date="2017-10" db="EMBL/GenBank/DDBJ databases">
        <title>Extensive intraspecific genome diversity in a model arbuscular mycorrhizal fungus.</title>
        <authorList>
            <person name="Chen E.C.H."/>
            <person name="Morin E."/>
            <person name="Baudet D."/>
            <person name="Noel J."/>
            <person name="Ndikumana S."/>
            <person name="Charron P."/>
            <person name="St-Onge C."/>
            <person name="Giorgi J."/>
            <person name="Grigoriev I.V."/>
            <person name="Roux C."/>
            <person name="Martin F.M."/>
            <person name="Corradi N."/>
        </authorList>
    </citation>
    <scope>NUCLEOTIDE SEQUENCE [LARGE SCALE GENOMIC DNA]</scope>
    <source>
        <strain evidence="1 2">C2</strain>
    </source>
</reference>
<organism evidence="1 2">
    <name type="scientific">Rhizophagus irregularis</name>
    <dbReference type="NCBI Taxonomy" id="588596"/>
    <lineage>
        <taxon>Eukaryota</taxon>
        <taxon>Fungi</taxon>
        <taxon>Fungi incertae sedis</taxon>
        <taxon>Mucoromycota</taxon>
        <taxon>Glomeromycotina</taxon>
        <taxon>Glomeromycetes</taxon>
        <taxon>Glomerales</taxon>
        <taxon>Glomeraceae</taxon>
        <taxon>Rhizophagus</taxon>
    </lineage>
</organism>
<evidence type="ECO:0000313" key="1">
    <source>
        <dbReference type="EMBL" id="PKK57819.1"/>
    </source>
</evidence>
<dbReference type="EMBL" id="LLXL01004064">
    <property type="protein sequence ID" value="PKK57819.1"/>
    <property type="molecule type" value="Genomic_DNA"/>
</dbReference>
<reference evidence="1 2" key="1">
    <citation type="submission" date="2016-04" db="EMBL/GenBank/DDBJ databases">
        <title>Genome analyses suggest a sexual origin of heterokaryosis in a supposedly ancient asexual fungus.</title>
        <authorList>
            <person name="Ropars J."/>
            <person name="Sedzielewska K."/>
            <person name="Noel J."/>
            <person name="Charron P."/>
            <person name="Farinelli L."/>
            <person name="Marton T."/>
            <person name="Kruger M."/>
            <person name="Pelin A."/>
            <person name="Brachmann A."/>
            <person name="Corradi N."/>
        </authorList>
    </citation>
    <scope>NUCLEOTIDE SEQUENCE [LARGE SCALE GENOMIC DNA]</scope>
    <source>
        <strain evidence="1 2">C2</strain>
    </source>
</reference>
<comment type="caution">
    <text evidence="1">The sequence shown here is derived from an EMBL/GenBank/DDBJ whole genome shotgun (WGS) entry which is preliminary data.</text>
</comment>
<dbReference type="VEuPathDB" id="FungiDB:FUN_016705"/>